<dbReference type="Pfam" id="PF13490">
    <property type="entry name" value="zf-HC2"/>
    <property type="match status" value="1"/>
</dbReference>
<dbReference type="InterPro" id="IPR041916">
    <property type="entry name" value="Anti_sigma_zinc_sf"/>
</dbReference>
<keyword evidence="4" id="KW-1185">Reference proteome</keyword>
<dbReference type="RefSeq" id="WP_254571034.1">
    <property type="nucleotide sequence ID" value="NZ_CP098502.1"/>
</dbReference>
<evidence type="ECO:0000313" key="3">
    <source>
        <dbReference type="EMBL" id="UTI64328.1"/>
    </source>
</evidence>
<feature type="compositionally biased region" description="Basic and acidic residues" evidence="1">
    <location>
        <begin position="84"/>
        <end position="95"/>
    </location>
</feature>
<evidence type="ECO:0000256" key="1">
    <source>
        <dbReference type="SAM" id="MobiDB-lite"/>
    </source>
</evidence>
<evidence type="ECO:0000313" key="4">
    <source>
        <dbReference type="Proteomes" id="UP001056035"/>
    </source>
</evidence>
<feature type="region of interest" description="Disordered" evidence="1">
    <location>
        <begin position="67"/>
        <end position="102"/>
    </location>
</feature>
<dbReference type="Gene3D" id="1.10.10.1320">
    <property type="entry name" value="Anti-sigma factor, zinc-finger domain"/>
    <property type="match status" value="1"/>
</dbReference>
<reference evidence="3 4" key="1">
    <citation type="submission" date="2022-06" db="EMBL/GenBank/DDBJ databases">
        <title>Paraconexibacter antarcticus.</title>
        <authorList>
            <person name="Kim C.S."/>
        </authorList>
    </citation>
    <scope>NUCLEOTIDE SEQUENCE [LARGE SCALE GENOMIC DNA]</scope>
    <source>
        <strain evidence="3 4">02-257</strain>
    </source>
</reference>
<proteinExistence type="predicted"/>
<organism evidence="3 4">
    <name type="scientific">Paraconexibacter antarcticus</name>
    <dbReference type="NCBI Taxonomy" id="2949664"/>
    <lineage>
        <taxon>Bacteria</taxon>
        <taxon>Bacillati</taxon>
        <taxon>Actinomycetota</taxon>
        <taxon>Thermoleophilia</taxon>
        <taxon>Solirubrobacterales</taxon>
        <taxon>Paraconexibacteraceae</taxon>
        <taxon>Paraconexibacter</taxon>
    </lineage>
</organism>
<sequence>MMREALLHPLRFAGDHRFTRAQASNYLEDELDAHSRERVEHHAHACPPCMRLLASLRRTVAALRTLRDGPSSSLPGVSESVLARLRDEPARDTGRDTGYAGG</sequence>
<accession>A0ABY5DQM9</accession>
<feature type="domain" description="Putative zinc-finger" evidence="2">
    <location>
        <begin position="20"/>
        <end position="49"/>
    </location>
</feature>
<gene>
    <name evidence="3" type="ORF">NBH00_23690</name>
</gene>
<dbReference type="EMBL" id="CP098502">
    <property type="protein sequence ID" value="UTI64328.1"/>
    <property type="molecule type" value="Genomic_DNA"/>
</dbReference>
<evidence type="ECO:0000259" key="2">
    <source>
        <dbReference type="Pfam" id="PF13490"/>
    </source>
</evidence>
<name>A0ABY5DQM9_9ACTN</name>
<protein>
    <submittedName>
        <fullName evidence="3">Zf-HC2 domain-containing protein</fullName>
    </submittedName>
</protein>
<dbReference type="InterPro" id="IPR027383">
    <property type="entry name" value="Znf_put"/>
</dbReference>
<dbReference type="Proteomes" id="UP001056035">
    <property type="component" value="Chromosome"/>
</dbReference>